<accession>A0A8U7NDI7</accession>
<dbReference type="Pfam" id="PF07400">
    <property type="entry name" value="IL11"/>
    <property type="match status" value="1"/>
</dbReference>
<dbReference type="GO" id="GO:0008083">
    <property type="term" value="F:growth factor activity"/>
    <property type="evidence" value="ECO:0007669"/>
    <property type="project" value="TreeGrafter"/>
</dbReference>
<dbReference type="InterPro" id="IPR009079">
    <property type="entry name" value="4_helix_cytokine-like_core"/>
</dbReference>
<name>A0A8U7NDI7_CORMO</name>
<dbReference type="InterPro" id="IPR020438">
    <property type="entry name" value="IL-11"/>
</dbReference>
<dbReference type="GO" id="GO:0005125">
    <property type="term" value="F:cytokine activity"/>
    <property type="evidence" value="ECO:0007669"/>
    <property type="project" value="TreeGrafter"/>
</dbReference>
<dbReference type="GO" id="GO:0008284">
    <property type="term" value="P:positive regulation of cell population proliferation"/>
    <property type="evidence" value="ECO:0007669"/>
    <property type="project" value="TreeGrafter"/>
</dbReference>
<proteinExistence type="predicted"/>
<evidence type="ECO:0000313" key="2">
    <source>
        <dbReference type="Ensembl" id="ENSCMUP00000028652.1"/>
    </source>
</evidence>
<dbReference type="GO" id="GO:0005737">
    <property type="term" value="C:cytoplasm"/>
    <property type="evidence" value="ECO:0007669"/>
    <property type="project" value="TreeGrafter"/>
</dbReference>
<reference evidence="2" key="3">
    <citation type="submission" date="2025-09" db="UniProtKB">
        <authorList>
            <consortium name="Ensembl"/>
        </authorList>
    </citation>
    <scope>IDENTIFICATION</scope>
</reference>
<dbReference type="Ensembl" id="ENSCMUT00000031597.1">
    <property type="protein sequence ID" value="ENSCMUP00000028652.1"/>
    <property type="gene ID" value="ENSCMUG00000017403.1"/>
</dbReference>
<dbReference type="Proteomes" id="UP000694553">
    <property type="component" value="Unassembled WGS sequence"/>
</dbReference>
<dbReference type="GO" id="GO:0043410">
    <property type="term" value="P:positive regulation of MAPK cascade"/>
    <property type="evidence" value="ECO:0007669"/>
    <property type="project" value="TreeGrafter"/>
</dbReference>
<dbReference type="AlphaFoldDB" id="A0A8U7NDI7"/>
<gene>
    <name evidence="2" type="primary">IL11</name>
</gene>
<evidence type="ECO:0000313" key="3">
    <source>
        <dbReference type="Proteomes" id="UP000694553"/>
    </source>
</evidence>
<reference evidence="2" key="2">
    <citation type="submission" date="2025-08" db="UniProtKB">
        <authorList>
            <consortium name="Ensembl"/>
        </authorList>
    </citation>
    <scope>IDENTIFICATION</scope>
</reference>
<dbReference type="PANTHER" id="PTHR16922">
    <property type="entry name" value="INTERLEUKIN 11"/>
    <property type="match status" value="1"/>
</dbReference>
<feature type="region of interest" description="Disordered" evidence="1">
    <location>
        <begin position="1"/>
        <end position="43"/>
    </location>
</feature>
<keyword evidence="3" id="KW-1185">Reference proteome</keyword>
<evidence type="ECO:0000256" key="1">
    <source>
        <dbReference type="SAM" id="MobiDB-lite"/>
    </source>
</evidence>
<dbReference type="Gene3D" id="1.20.1250.10">
    <property type="match status" value="1"/>
</dbReference>
<dbReference type="PANTHER" id="PTHR16922:SF0">
    <property type="entry name" value="INTERLEUKIN-11"/>
    <property type="match status" value="1"/>
</dbReference>
<dbReference type="OMA" id="LLCYLWH"/>
<organism evidence="2 3">
    <name type="scientific">Corvus moneduloides</name>
    <name type="common">New Caledonian crow</name>
    <dbReference type="NCBI Taxonomy" id="1196302"/>
    <lineage>
        <taxon>Eukaryota</taxon>
        <taxon>Metazoa</taxon>
        <taxon>Chordata</taxon>
        <taxon>Craniata</taxon>
        <taxon>Vertebrata</taxon>
        <taxon>Euteleostomi</taxon>
        <taxon>Archelosauria</taxon>
        <taxon>Archosauria</taxon>
        <taxon>Dinosauria</taxon>
        <taxon>Saurischia</taxon>
        <taxon>Theropoda</taxon>
        <taxon>Coelurosauria</taxon>
        <taxon>Aves</taxon>
        <taxon>Neognathae</taxon>
        <taxon>Neoaves</taxon>
        <taxon>Telluraves</taxon>
        <taxon>Australaves</taxon>
        <taxon>Passeriformes</taxon>
        <taxon>Corvoidea</taxon>
        <taxon>Corvidae</taxon>
        <taxon>Corvus</taxon>
    </lineage>
</organism>
<sequence length="239" mass="25836">MPGFPPSPNLPSRHSRTPPQIPGFRGSPVSEISPKSRDCPPRVSVSPGPWRALLALLGLWPGLWPGPGLALAPRPRPPPADTRGDLDSVIHLAKALLGDTKAFLELLKSRFPAEGEHKLDSLPVLAMSASALLPRLGSDLLRYQRLLEWLRRAGGALRGLEPDLGALRGRLERLRGRLEHLMSRLSLPRPAAPPAGAVPVSPPPVSPWGAVRAAHAVTRGLHLYLDWAARGLVLLRNRL</sequence>
<reference evidence="3" key="1">
    <citation type="submission" date="2019-10" db="EMBL/GenBank/DDBJ databases">
        <title>Corvus moneduloides (New Caledonian crow) genome, bCorMon1, primary haplotype.</title>
        <authorList>
            <person name="Rutz C."/>
            <person name="Fungtammasan C."/>
            <person name="Mountcastle J."/>
            <person name="Formenti G."/>
            <person name="Chow W."/>
            <person name="Howe K."/>
            <person name="Steele M.P."/>
            <person name="Fernandes J."/>
            <person name="Gilbert M.T.P."/>
            <person name="Fedrigo O."/>
            <person name="Jarvis E.D."/>
            <person name="Gemmell N."/>
        </authorList>
    </citation>
    <scope>NUCLEOTIDE SEQUENCE [LARGE SCALE GENOMIC DNA]</scope>
</reference>
<protein>
    <submittedName>
        <fullName evidence="2">Interleukin 11</fullName>
    </submittedName>
</protein>
<dbReference type="SUPFAM" id="SSF47266">
    <property type="entry name" value="4-helical cytokines"/>
    <property type="match status" value="1"/>
</dbReference>